<keyword evidence="2" id="KW-1185">Reference proteome</keyword>
<protein>
    <submittedName>
        <fullName evidence="1">Uncharacterized protein</fullName>
    </submittedName>
</protein>
<reference evidence="2" key="1">
    <citation type="journal article" date="2019" name="Int. J. Syst. Evol. Microbiol.">
        <title>The Global Catalogue of Microorganisms (GCM) 10K type strain sequencing project: providing services to taxonomists for standard genome sequencing and annotation.</title>
        <authorList>
            <consortium name="The Broad Institute Genomics Platform"/>
            <consortium name="The Broad Institute Genome Sequencing Center for Infectious Disease"/>
            <person name="Wu L."/>
            <person name="Ma J."/>
        </authorList>
    </citation>
    <scope>NUCLEOTIDE SEQUENCE [LARGE SCALE GENOMIC DNA]</scope>
    <source>
        <strain evidence="2">KCTC 62195</strain>
    </source>
</reference>
<sequence length="100" mass="10835">MSKVTAALPRKSMTALERQFLKIAGEELAKVTIGGPLALATLLDIVASWHASRTSLSFHDYGKSWLQEGNAKNKVADRLLRDLFGVRPKTAEAGPSDSRA</sequence>
<name>A0ABV7AYK2_9GAMM</name>
<dbReference type="EMBL" id="JBHRSJ010000035">
    <property type="protein sequence ID" value="MFC2974654.1"/>
    <property type="molecule type" value="Genomic_DNA"/>
</dbReference>
<proteinExistence type="predicted"/>
<accession>A0ABV7AYK2</accession>
<dbReference type="Proteomes" id="UP001595457">
    <property type="component" value="Unassembled WGS sequence"/>
</dbReference>
<evidence type="ECO:0000313" key="2">
    <source>
        <dbReference type="Proteomes" id="UP001595457"/>
    </source>
</evidence>
<evidence type="ECO:0000313" key="1">
    <source>
        <dbReference type="EMBL" id="MFC2974654.1"/>
    </source>
</evidence>
<dbReference type="RefSeq" id="WP_377816912.1">
    <property type="nucleotide sequence ID" value="NZ_JBHRSJ010000035.1"/>
</dbReference>
<organism evidence="1 2">
    <name type="scientific">Azotobacter bryophylli</name>
    <dbReference type="NCBI Taxonomy" id="1986537"/>
    <lineage>
        <taxon>Bacteria</taxon>
        <taxon>Pseudomonadati</taxon>
        <taxon>Pseudomonadota</taxon>
        <taxon>Gammaproteobacteria</taxon>
        <taxon>Pseudomonadales</taxon>
        <taxon>Pseudomonadaceae</taxon>
        <taxon>Azotobacter</taxon>
    </lineage>
</organism>
<gene>
    <name evidence="1" type="ORF">ACFOJE_20900</name>
</gene>
<comment type="caution">
    <text evidence="1">The sequence shown here is derived from an EMBL/GenBank/DDBJ whole genome shotgun (WGS) entry which is preliminary data.</text>
</comment>